<accession>A0ABY7F0V5</accession>
<evidence type="ECO:0000259" key="13">
    <source>
        <dbReference type="PROSITE" id="PS50304"/>
    </source>
</evidence>
<keyword evidence="6" id="KW-0508">mRNA splicing</keyword>
<protein>
    <recommendedName>
        <fullName evidence="9">Survival of motor neuron-related-splicing factor 30</fullName>
    </recommendedName>
    <alternativeName>
        <fullName evidence="10">Survival motor neuron domain-containing protein 1</fullName>
    </alternativeName>
</protein>
<evidence type="ECO:0000256" key="5">
    <source>
        <dbReference type="ARBA" id="ARBA00022728"/>
    </source>
</evidence>
<evidence type="ECO:0000256" key="4">
    <source>
        <dbReference type="ARBA" id="ARBA00022664"/>
    </source>
</evidence>
<dbReference type="SMART" id="SM00333">
    <property type="entry name" value="TUDOR"/>
    <property type="match status" value="1"/>
</dbReference>
<evidence type="ECO:0000256" key="8">
    <source>
        <dbReference type="ARBA" id="ARBA00037618"/>
    </source>
</evidence>
<keyword evidence="4" id="KW-0507">mRNA processing</keyword>
<evidence type="ECO:0000256" key="2">
    <source>
        <dbReference type="ARBA" id="ARBA00004408"/>
    </source>
</evidence>
<keyword evidence="5" id="KW-0747">Spliceosome</keyword>
<name>A0ABY7F0V5_MYAAR</name>
<gene>
    <name evidence="14" type="ORF">MAR_030407</name>
</gene>
<proteinExistence type="inferred from homology"/>
<dbReference type="Gene3D" id="2.30.30.140">
    <property type="match status" value="1"/>
</dbReference>
<dbReference type="CDD" id="cd20399">
    <property type="entry name" value="Tudor_SPF30"/>
    <property type="match status" value="1"/>
</dbReference>
<comment type="function">
    <text evidence="8">Involved in spliceosome assembly.</text>
</comment>
<sequence>MGDDLQANLSMYKLQLQQVDESLSSDPDNEDLKKLRTDLLEVIELTLDLIGQNQPAATDDVTEVGGASGETMATKRAPVKHWLPGDRCLAMWSKDKNFYEATVDEVLEDGSCTVTFDEYGNTDLTEVSLLKPADNEKDKLALEREYKRKKNQKKAQRRKELEEETESVKNKWLDFNVKTFAKTSKGKVKKSIFATPDSVIGKVGVGTCGQGGRPMTKFQGQDKWKK</sequence>
<keyword evidence="11" id="KW-0175">Coiled coil</keyword>
<dbReference type="EMBL" id="CP111021">
    <property type="protein sequence ID" value="WAR15813.1"/>
    <property type="molecule type" value="Genomic_DNA"/>
</dbReference>
<keyword evidence="15" id="KW-1185">Reference proteome</keyword>
<evidence type="ECO:0000256" key="6">
    <source>
        <dbReference type="ARBA" id="ARBA00023187"/>
    </source>
</evidence>
<dbReference type="SUPFAM" id="SSF63748">
    <property type="entry name" value="Tudor/PWWP/MBT"/>
    <property type="match status" value="1"/>
</dbReference>
<evidence type="ECO:0000256" key="1">
    <source>
        <dbReference type="ARBA" id="ARBA00004324"/>
    </source>
</evidence>
<dbReference type="PROSITE" id="PS50304">
    <property type="entry name" value="TUDOR"/>
    <property type="match status" value="1"/>
</dbReference>
<reference evidence="14" key="1">
    <citation type="submission" date="2022-11" db="EMBL/GenBank/DDBJ databases">
        <title>Centuries of genome instability and evolution in soft-shell clam transmissible cancer (bioRxiv).</title>
        <authorList>
            <person name="Hart S.F.M."/>
            <person name="Yonemitsu M.A."/>
            <person name="Giersch R.M."/>
            <person name="Beal B.F."/>
            <person name="Arriagada G."/>
            <person name="Davis B.W."/>
            <person name="Ostrander E.A."/>
            <person name="Goff S.P."/>
            <person name="Metzger M.J."/>
        </authorList>
    </citation>
    <scope>NUCLEOTIDE SEQUENCE</scope>
    <source>
        <strain evidence="14">MELC-2E11</strain>
        <tissue evidence="14">Siphon/mantle</tissue>
    </source>
</reference>
<feature type="region of interest" description="Disordered" evidence="12">
    <location>
        <begin position="204"/>
        <end position="226"/>
    </location>
</feature>
<comment type="subcellular location">
    <subcellularLocation>
        <location evidence="1">Nucleus speckle</location>
    </subcellularLocation>
    <subcellularLocation>
        <location evidence="2">Nucleus</location>
        <location evidence="2">Cajal body</location>
    </subcellularLocation>
</comment>
<comment type="similarity">
    <text evidence="3">Belongs to the SMN family.</text>
</comment>
<evidence type="ECO:0000313" key="14">
    <source>
        <dbReference type="EMBL" id="WAR15813.1"/>
    </source>
</evidence>
<dbReference type="PANTHER" id="PTHR13681">
    <property type="entry name" value="SURVIVAL OF MOTOR NEURON-RELATED-SPLICING FACTOR 30-RELATED"/>
    <property type="match status" value="1"/>
</dbReference>
<organism evidence="14 15">
    <name type="scientific">Mya arenaria</name>
    <name type="common">Soft-shell clam</name>
    <dbReference type="NCBI Taxonomy" id="6604"/>
    <lineage>
        <taxon>Eukaryota</taxon>
        <taxon>Metazoa</taxon>
        <taxon>Spiralia</taxon>
        <taxon>Lophotrochozoa</taxon>
        <taxon>Mollusca</taxon>
        <taxon>Bivalvia</taxon>
        <taxon>Autobranchia</taxon>
        <taxon>Heteroconchia</taxon>
        <taxon>Euheterodonta</taxon>
        <taxon>Imparidentia</taxon>
        <taxon>Neoheterodontei</taxon>
        <taxon>Myida</taxon>
        <taxon>Myoidea</taxon>
        <taxon>Myidae</taxon>
        <taxon>Mya</taxon>
    </lineage>
</organism>
<evidence type="ECO:0000256" key="7">
    <source>
        <dbReference type="ARBA" id="ARBA00023242"/>
    </source>
</evidence>
<feature type="coiled-coil region" evidence="11">
    <location>
        <begin position="139"/>
        <end position="171"/>
    </location>
</feature>
<feature type="domain" description="Tudor" evidence="13">
    <location>
        <begin position="81"/>
        <end position="140"/>
    </location>
</feature>
<evidence type="ECO:0000256" key="10">
    <source>
        <dbReference type="ARBA" id="ARBA00042567"/>
    </source>
</evidence>
<evidence type="ECO:0000256" key="9">
    <source>
        <dbReference type="ARBA" id="ARBA00041083"/>
    </source>
</evidence>
<dbReference type="InterPro" id="IPR002999">
    <property type="entry name" value="Tudor"/>
</dbReference>
<evidence type="ECO:0000256" key="3">
    <source>
        <dbReference type="ARBA" id="ARBA00005371"/>
    </source>
</evidence>
<dbReference type="Proteomes" id="UP001164746">
    <property type="component" value="Chromosome 10"/>
</dbReference>
<dbReference type="Pfam" id="PF06003">
    <property type="entry name" value="SMN_Tudor"/>
    <property type="match status" value="1"/>
</dbReference>
<evidence type="ECO:0000256" key="12">
    <source>
        <dbReference type="SAM" id="MobiDB-lite"/>
    </source>
</evidence>
<evidence type="ECO:0000256" key="11">
    <source>
        <dbReference type="SAM" id="Coils"/>
    </source>
</evidence>
<keyword evidence="7" id="KW-0539">Nucleus</keyword>
<dbReference type="InterPro" id="IPR010304">
    <property type="entry name" value="SMN_Tudor"/>
</dbReference>
<evidence type="ECO:0000313" key="15">
    <source>
        <dbReference type="Proteomes" id="UP001164746"/>
    </source>
</evidence>
<dbReference type="PANTHER" id="PTHR13681:SF26">
    <property type="entry name" value="SURVIVAL OF MOTOR NEURON-RELATED-SPLICING FACTOR 30"/>
    <property type="match status" value="1"/>
</dbReference>